<evidence type="ECO:0000313" key="6">
    <source>
        <dbReference type="EMBL" id="PIA38385.1"/>
    </source>
</evidence>
<protein>
    <recommendedName>
        <fullName evidence="8">Mitochondrial import inner membrane translocase subunit TIM22</fullName>
    </recommendedName>
</protein>
<feature type="compositionally biased region" description="Low complexity" evidence="5">
    <location>
        <begin position="1"/>
        <end position="14"/>
    </location>
</feature>
<dbReference type="GO" id="GO:0009941">
    <property type="term" value="C:chloroplast envelope"/>
    <property type="evidence" value="ECO:0007669"/>
    <property type="project" value="TreeGrafter"/>
</dbReference>
<dbReference type="Proteomes" id="UP000230069">
    <property type="component" value="Unassembled WGS sequence"/>
</dbReference>
<evidence type="ECO:0008006" key="8">
    <source>
        <dbReference type="Google" id="ProtNLM"/>
    </source>
</evidence>
<dbReference type="FunCoup" id="A0A2G5D4E9">
    <property type="interactions" value="613"/>
</dbReference>
<dbReference type="GO" id="GO:0042721">
    <property type="term" value="C:TIM22 mitochondrial import inner membrane insertion complex"/>
    <property type="evidence" value="ECO:0007669"/>
    <property type="project" value="InterPro"/>
</dbReference>
<dbReference type="InterPro" id="IPR039175">
    <property type="entry name" value="TIM22"/>
</dbReference>
<comment type="subcellular location">
    <subcellularLocation>
        <location evidence="1">Membrane</location>
        <topology evidence="1">Multi-pass membrane protein</topology>
    </subcellularLocation>
</comment>
<proteinExistence type="predicted"/>
<evidence type="ECO:0000256" key="1">
    <source>
        <dbReference type="ARBA" id="ARBA00004141"/>
    </source>
</evidence>
<dbReference type="EMBL" id="KZ305045">
    <property type="protein sequence ID" value="PIA38385.1"/>
    <property type="molecule type" value="Genomic_DNA"/>
</dbReference>
<evidence type="ECO:0000256" key="2">
    <source>
        <dbReference type="ARBA" id="ARBA00022692"/>
    </source>
</evidence>
<dbReference type="GO" id="GO:0045036">
    <property type="term" value="P:protein targeting to chloroplast"/>
    <property type="evidence" value="ECO:0007669"/>
    <property type="project" value="TreeGrafter"/>
</dbReference>
<keyword evidence="3" id="KW-1133">Transmembrane helix</keyword>
<feature type="region of interest" description="Disordered" evidence="5">
    <location>
        <begin position="1"/>
        <end position="43"/>
    </location>
</feature>
<feature type="compositionally biased region" description="Polar residues" evidence="5">
    <location>
        <begin position="29"/>
        <end position="43"/>
    </location>
</feature>
<keyword evidence="4" id="KW-0472">Membrane</keyword>
<dbReference type="GO" id="GO:0045039">
    <property type="term" value="P:protein insertion into mitochondrial inner membrane"/>
    <property type="evidence" value="ECO:0007669"/>
    <property type="project" value="InterPro"/>
</dbReference>
<dbReference type="GO" id="GO:0008320">
    <property type="term" value="F:protein transmembrane transporter activity"/>
    <property type="evidence" value="ECO:0007669"/>
    <property type="project" value="TreeGrafter"/>
</dbReference>
<dbReference type="PANTHER" id="PTHR14110:SF1">
    <property type="entry name" value="CHLOROPLASTIC IMPORT INNER MEMBRANE TRANSLOCASE SUBUNIT TIM22-2-RELATED"/>
    <property type="match status" value="1"/>
</dbReference>
<evidence type="ECO:0000256" key="3">
    <source>
        <dbReference type="ARBA" id="ARBA00022989"/>
    </source>
</evidence>
<name>A0A2G5D4E9_AQUCA</name>
<keyword evidence="7" id="KW-1185">Reference proteome</keyword>
<dbReference type="AlphaFoldDB" id="A0A2G5D4E9"/>
<evidence type="ECO:0000313" key="7">
    <source>
        <dbReference type="Proteomes" id="UP000230069"/>
    </source>
</evidence>
<keyword evidence="2" id="KW-0812">Transmembrane</keyword>
<dbReference type="PANTHER" id="PTHR14110">
    <property type="entry name" value="MITOCHONDRIAL IMPORT INNER MEMBRANE TRANSLOCASE SUBUNIT TIM22"/>
    <property type="match status" value="1"/>
</dbReference>
<dbReference type="OrthoDB" id="1913277at2759"/>
<gene>
    <name evidence="6" type="ORF">AQUCO_02800228v1</name>
</gene>
<sequence>MAMVSSSSSSSTENPESEIENNENPNPNLKNQSSSSIEENKNGSLSLSGPPFVCFARSAADAAAGSVMGSIFGYGSGLMKKNGFKGSFADAGASARTFAVLSGVHSLVVCFLKRLRGKDDAVNAGLAGCCTGLALSFPGAPQALLQGCVTFGAFSFIMEGLNKQQTALALPSSMSKDSRPLNVLAPFSLPLPQELREGFSSFCQSLSKHKKSSHPTAH</sequence>
<organism evidence="6 7">
    <name type="scientific">Aquilegia coerulea</name>
    <name type="common">Rocky mountain columbine</name>
    <dbReference type="NCBI Taxonomy" id="218851"/>
    <lineage>
        <taxon>Eukaryota</taxon>
        <taxon>Viridiplantae</taxon>
        <taxon>Streptophyta</taxon>
        <taxon>Embryophyta</taxon>
        <taxon>Tracheophyta</taxon>
        <taxon>Spermatophyta</taxon>
        <taxon>Magnoliopsida</taxon>
        <taxon>Ranunculales</taxon>
        <taxon>Ranunculaceae</taxon>
        <taxon>Thalictroideae</taxon>
        <taxon>Aquilegia</taxon>
    </lineage>
</organism>
<dbReference type="STRING" id="218851.A0A2G5D4E9"/>
<evidence type="ECO:0000256" key="5">
    <source>
        <dbReference type="SAM" id="MobiDB-lite"/>
    </source>
</evidence>
<evidence type="ECO:0000256" key="4">
    <source>
        <dbReference type="ARBA" id="ARBA00023136"/>
    </source>
</evidence>
<reference evidence="6 7" key="1">
    <citation type="submission" date="2017-09" db="EMBL/GenBank/DDBJ databases">
        <title>WGS assembly of Aquilegia coerulea Goldsmith.</title>
        <authorList>
            <person name="Hodges S."/>
            <person name="Kramer E."/>
            <person name="Nordborg M."/>
            <person name="Tomkins J."/>
            <person name="Borevitz J."/>
            <person name="Derieg N."/>
            <person name="Yan J."/>
            <person name="Mihaltcheva S."/>
            <person name="Hayes R.D."/>
            <person name="Rokhsar D."/>
        </authorList>
    </citation>
    <scope>NUCLEOTIDE SEQUENCE [LARGE SCALE GENOMIC DNA]</scope>
    <source>
        <strain evidence="7">cv. Goldsmith</strain>
    </source>
</reference>
<dbReference type="InParanoid" id="A0A2G5D4E9"/>
<accession>A0A2G5D4E9</accession>
<dbReference type="Pfam" id="PF02466">
    <property type="entry name" value="Tim17"/>
    <property type="match status" value="1"/>
</dbReference>